<gene>
    <name evidence="2" type="ORF">WS70_07185</name>
</gene>
<dbReference type="EMBL" id="CP013386">
    <property type="protein sequence ID" value="AOJ01639.1"/>
    <property type="molecule type" value="Genomic_DNA"/>
</dbReference>
<proteinExistence type="predicted"/>
<dbReference type="KEGG" id="buu:WS70_07185"/>
<organism evidence="2 3">
    <name type="scientific">Burkholderia mayonis</name>
    <dbReference type="NCBI Taxonomy" id="1385591"/>
    <lineage>
        <taxon>Bacteria</taxon>
        <taxon>Pseudomonadati</taxon>
        <taxon>Pseudomonadota</taxon>
        <taxon>Betaproteobacteria</taxon>
        <taxon>Burkholderiales</taxon>
        <taxon>Burkholderiaceae</taxon>
        <taxon>Burkholderia</taxon>
        <taxon>pseudomallei group</taxon>
    </lineage>
</organism>
<protein>
    <submittedName>
        <fullName evidence="2">Uncharacterized protein</fullName>
    </submittedName>
</protein>
<evidence type="ECO:0000313" key="2">
    <source>
        <dbReference type="EMBL" id="AOJ01639.1"/>
    </source>
</evidence>
<dbReference type="RefSeq" id="WP_197419233.1">
    <property type="nucleotide sequence ID" value="NZ_CP013386.1"/>
</dbReference>
<accession>A0A1B4FDB9</accession>
<reference evidence="2 3" key="1">
    <citation type="submission" date="2015-12" db="EMBL/GenBank/DDBJ databases">
        <title>Diversity of Burkholderia near neighbor genomes.</title>
        <authorList>
            <person name="Sahl J."/>
            <person name="Wagner D."/>
            <person name="Keim P."/>
        </authorList>
    </citation>
    <scope>NUCLEOTIDE SEQUENCE [LARGE SCALE GENOMIC DNA]</scope>
    <source>
        <strain evidence="2 3">BDU6</strain>
    </source>
</reference>
<evidence type="ECO:0000256" key="1">
    <source>
        <dbReference type="SAM" id="MobiDB-lite"/>
    </source>
</evidence>
<dbReference type="AlphaFoldDB" id="A0A1B4FDB9"/>
<sequence length="112" mass="12732">MRASRIACEASQRREAVGVGGYYTTGSLKHRLNAGSNGRRERRWPEPKMRTGDGNFQCIERNIFARAPFKTKAKGARRSAFIIGAFAARDGARRNEFEDFLQKILKGARRFH</sequence>
<keyword evidence="3" id="KW-1185">Reference proteome</keyword>
<dbReference type="Proteomes" id="UP000062519">
    <property type="component" value="Chromosome 1"/>
</dbReference>
<name>A0A1B4FDB9_9BURK</name>
<evidence type="ECO:0000313" key="3">
    <source>
        <dbReference type="Proteomes" id="UP000062519"/>
    </source>
</evidence>
<feature type="region of interest" description="Disordered" evidence="1">
    <location>
        <begin position="30"/>
        <end position="51"/>
    </location>
</feature>